<evidence type="ECO:0000313" key="2">
    <source>
        <dbReference type="EMBL" id="OYQ46332.1"/>
    </source>
</evidence>
<dbReference type="SUPFAM" id="SSF55729">
    <property type="entry name" value="Acyl-CoA N-acyltransferases (Nat)"/>
    <property type="match status" value="1"/>
</dbReference>
<sequence>MLQHLETGRMYFRPLTPEDDINLFSLDSLAEVHTYLGNNPVKDINEARQFLNNVLEQYKKNGIGRMAAIHKQTGAFMGWAGLKVEHNVNGHEQFFDLGYRFLPSFWGSGYATEAAKAFVEYGFTVLKLEKINAYADAGHYASRRVLEKAGLNYVETFEFEGVDEVWYELLNPERR</sequence>
<dbReference type="InterPro" id="IPR051531">
    <property type="entry name" value="N-acetyltransferase"/>
</dbReference>
<gene>
    <name evidence="2" type="ORF">CHU92_01530</name>
</gene>
<dbReference type="InterPro" id="IPR000182">
    <property type="entry name" value="GNAT_dom"/>
</dbReference>
<dbReference type="InterPro" id="IPR016181">
    <property type="entry name" value="Acyl_CoA_acyltransferase"/>
</dbReference>
<dbReference type="AlphaFoldDB" id="A0A255ZY51"/>
<dbReference type="Proteomes" id="UP000216605">
    <property type="component" value="Unassembled WGS sequence"/>
</dbReference>
<evidence type="ECO:0000313" key="3">
    <source>
        <dbReference type="Proteomes" id="UP000216605"/>
    </source>
</evidence>
<keyword evidence="3" id="KW-1185">Reference proteome</keyword>
<name>A0A255ZY51_9FLAO</name>
<dbReference type="PANTHER" id="PTHR43792">
    <property type="entry name" value="GNAT FAMILY, PUTATIVE (AFU_ORTHOLOGUE AFUA_3G00765)-RELATED-RELATED"/>
    <property type="match status" value="1"/>
</dbReference>
<dbReference type="Pfam" id="PF13302">
    <property type="entry name" value="Acetyltransf_3"/>
    <property type="match status" value="1"/>
</dbReference>
<proteinExistence type="predicted"/>
<comment type="caution">
    <text evidence="2">The sequence shown here is derived from an EMBL/GenBank/DDBJ whole genome shotgun (WGS) entry which is preliminary data.</text>
</comment>
<protein>
    <recommendedName>
        <fullName evidence="1">N-acetyltransferase domain-containing protein</fullName>
    </recommendedName>
</protein>
<reference evidence="2 3" key="1">
    <citation type="submission" date="2017-07" db="EMBL/GenBank/DDBJ databases">
        <title>Flavobacterium cyanobacteriorum sp. nov., isolated from cyanobacterial aggregates in a eutrophic lake.</title>
        <authorList>
            <person name="Cai H."/>
        </authorList>
    </citation>
    <scope>NUCLEOTIDE SEQUENCE [LARGE SCALE GENOMIC DNA]</scope>
    <source>
        <strain evidence="2 3">TH021</strain>
    </source>
</reference>
<dbReference type="PANTHER" id="PTHR43792:SF16">
    <property type="entry name" value="N-ACETYLTRANSFERASE DOMAIN-CONTAINING PROTEIN"/>
    <property type="match status" value="1"/>
</dbReference>
<dbReference type="OrthoDB" id="9788916at2"/>
<accession>A0A255ZY51</accession>
<evidence type="ECO:0000259" key="1">
    <source>
        <dbReference type="PROSITE" id="PS51186"/>
    </source>
</evidence>
<organism evidence="2 3">
    <name type="scientific">Flavobacterium cyanobacteriorum</name>
    <dbReference type="NCBI Taxonomy" id="2022802"/>
    <lineage>
        <taxon>Bacteria</taxon>
        <taxon>Pseudomonadati</taxon>
        <taxon>Bacteroidota</taxon>
        <taxon>Flavobacteriia</taxon>
        <taxon>Flavobacteriales</taxon>
        <taxon>Flavobacteriaceae</taxon>
        <taxon>Flavobacterium</taxon>
    </lineage>
</organism>
<feature type="domain" description="N-acetyltransferase" evidence="1">
    <location>
        <begin position="10"/>
        <end position="172"/>
    </location>
</feature>
<dbReference type="Gene3D" id="3.40.630.30">
    <property type="match status" value="1"/>
</dbReference>
<dbReference type="EMBL" id="NOXV01000121">
    <property type="protein sequence ID" value="OYQ46332.1"/>
    <property type="molecule type" value="Genomic_DNA"/>
</dbReference>
<dbReference type="PROSITE" id="PS51186">
    <property type="entry name" value="GNAT"/>
    <property type="match status" value="1"/>
</dbReference>
<dbReference type="RefSeq" id="WP_094411906.1">
    <property type="nucleotide sequence ID" value="NZ_NOXV01000121.1"/>
</dbReference>
<dbReference type="GO" id="GO:0016747">
    <property type="term" value="F:acyltransferase activity, transferring groups other than amino-acyl groups"/>
    <property type="evidence" value="ECO:0007669"/>
    <property type="project" value="InterPro"/>
</dbReference>